<gene>
    <name evidence="2" type="ORF">DSCO28_04130</name>
</gene>
<dbReference type="AlphaFoldDB" id="A0A5K7ZIR0"/>
<dbReference type="InterPro" id="IPR029044">
    <property type="entry name" value="Nucleotide-diphossugar_trans"/>
</dbReference>
<proteinExistence type="predicted"/>
<dbReference type="KEGG" id="dov:DSCO28_04130"/>
<sequence length="867" mass="98561">MYDPIKVVDEELSDPPRTIENLDRYIAVKILTRLHGIPIGWVRLPVIDNRVEAVVIRKTILEKFKWKITKHSLQSALSNTSVSNIDSVEALFSYATSPSIKKTPLISVAVCSRDRAEDLEKCLGSLIRLEYSNLELLVVDNAPSNESTARLVKESFPGVRYIMEDRPGLDWARNRAVLEAKGEIIAYTDDDVIVDGKWAQALADLFVSSPEVMAVTGLVVPHELETEAQHLFEAYGGFDRGVERKWAHTTYHKGRKSAPYGTGQFGTGANMAFRRCLFDKIGLFDTALDVGTVTNGGGDLEMFFRVIKEGYTLVYEPRAIVRHRHRRKYEQLKTQLINNGIGLFSYLIRSAIHYPEDRFPIIRFGLWWFNYWNIRRLLLSFLVPSRFPRELIWAELKGSLIGIGRYFKARRIASEIASSYPLVVEDTITPAPSVSERVNKPTGRAVRAIDLDEPLSPITDIGDYESVNIFVSVNNRLLGSLIMYNHGNPISIPFLRQVISENFILKVLADDNTSGEDNLWAQAQVELERRYMPDGTASATFPSNHLSADVVVATYDRPDDLRHCLQSLIDQKTDRDINIIVVDNHPASGLTPPVVAQFSNVRLVPEHRQGVSYARNAGILETHADIIICTDDDVMIPSNWVEMLVKPFAQKDVMAVTSNVLPFELKTESQVKFEAYGGLGRGYKDLEFNADWFESFKKKAVPTWLIGGTAGAAFRANVFHHPQIGLFEETLGPGMPSGVGEDTLMFYKILKAGYTINYQSGAYVWHKHRKSDKALRNQIFNYSKGHVAYHLMTILSYKDYRAVFTLFYHLPLWHLKQLKRYVVQRISHHQWKYPLRLILLEITGNIAGPWNLWKSFRRVKHEGRSRC</sequence>
<dbReference type="Proteomes" id="UP000425960">
    <property type="component" value="Chromosome"/>
</dbReference>
<dbReference type="CDD" id="cd00761">
    <property type="entry name" value="Glyco_tranf_GTA_type"/>
    <property type="match status" value="1"/>
</dbReference>
<reference evidence="2 3" key="1">
    <citation type="submission" date="2019-11" db="EMBL/GenBank/DDBJ databases">
        <title>Comparative genomics of hydrocarbon-degrading Desulfosarcina strains.</title>
        <authorList>
            <person name="Watanabe M."/>
            <person name="Kojima H."/>
            <person name="Fukui M."/>
        </authorList>
    </citation>
    <scope>NUCLEOTIDE SEQUENCE [LARGE SCALE GENOMIC DNA]</scope>
    <source>
        <strain evidence="2 3">28bB2T</strain>
    </source>
</reference>
<evidence type="ECO:0000313" key="2">
    <source>
        <dbReference type="EMBL" id="BBO79847.1"/>
    </source>
</evidence>
<evidence type="ECO:0000259" key="1">
    <source>
        <dbReference type="Pfam" id="PF00535"/>
    </source>
</evidence>
<protein>
    <recommendedName>
        <fullName evidence="1">Glycosyltransferase 2-like domain-containing protein</fullName>
    </recommendedName>
</protein>
<dbReference type="RefSeq" id="WP_155320952.1">
    <property type="nucleotide sequence ID" value="NZ_AP021876.1"/>
</dbReference>
<organism evidence="2 3">
    <name type="scientific">Desulfosarcina ovata subsp. sediminis</name>
    <dbReference type="NCBI Taxonomy" id="885957"/>
    <lineage>
        <taxon>Bacteria</taxon>
        <taxon>Pseudomonadati</taxon>
        <taxon>Thermodesulfobacteriota</taxon>
        <taxon>Desulfobacteria</taxon>
        <taxon>Desulfobacterales</taxon>
        <taxon>Desulfosarcinaceae</taxon>
        <taxon>Desulfosarcina</taxon>
    </lineage>
</organism>
<feature type="domain" description="Glycosyltransferase 2-like" evidence="1">
    <location>
        <begin position="550"/>
        <end position="669"/>
    </location>
</feature>
<dbReference type="Gene3D" id="3.90.550.10">
    <property type="entry name" value="Spore Coat Polysaccharide Biosynthesis Protein SpsA, Chain A"/>
    <property type="match status" value="2"/>
</dbReference>
<dbReference type="InterPro" id="IPR001173">
    <property type="entry name" value="Glyco_trans_2-like"/>
</dbReference>
<accession>A0A5K7ZIR0</accession>
<feature type="domain" description="Glycosyltransferase 2-like" evidence="1">
    <location>
        <begin position="107"/>
        <end position="281"/>
    </location>
</feature>
<dbReference type="SUPFAM" id="SSF53448">
    <property type="entry name" value="Nucleotide-diphospho-sugar transferases"/>
    <property type="match status" value="2"/>
</dbReference>
<dbReference type="PANTHER" id="PTHR43685:SF12">
    <property type="entry name" value="GLYCOSYL TRANSFERASE FAMILY 2"/>
    <property type="match status" value="1"/>
</dbReference>
<dbReference type="EMBL" id="AP021876">
    <property type="protein sequence ID" value="BBO79847.1"/>
    <property type="molecule type" value="Genomic_DNA"/>
</dbReference>
<dbReference type="InterPro" id="IPR050834">
    <property type="entry name" value="Glycosyltransf_2"/>
</dbReference>
<name>A0A5K7ZIR0_9BACT</name>
<dbReference type="PANTHER" id="PTHR43685">
    <property type="entry name" value="GLYCOSYLTRANSFERASE"/>
    <property type="match status" value="1"/>
</dbReference>
<dbReference type="Pfam" id="PF00535">
    <property type="entry name" value="Glycos_transf_2"/>
    <property type="match status" value="2"/>
</dbReference>
<evidence type="ECO:0000313" key="3">
    <source>
        <dbReference type="Proteomes" id="UP000425960"/>
    </source>
</evidence>